<dbReference type="RefSeq" id="WP_258079489.1">
    <property type="nucleotide sequence ID" value="NZ_MIGY01000001.1"/>
</dbReference>
<sequence length="59" mass="6524">MSAQPRCDGDDDLIARLIQAKGTVLRDFEIEIESVAVPRAACCIRCTRIEMPTTKNTAE</sequence>
<evidence type="ECO:0000313" key="1">
    <source>
        <dbReference type="EMBL" id="PPU09169.1"/>
    </source>
</evidence>
<dbReference type="Proteomes" id="UP000239204">
    <property type="component" value="Unassembled WGS sequence"/>
</dbReference>
<protein>
    <submittedName>
        <fullName evidence="1">Uncharacterized protein</fullName>
    </submittedName>
</protein>
<evidence type="ECO:0000313" key="2">
    <source>
        <dbReference type="Proteomes" id="UP000239204"/>
    </source>
</evidence>
<dbReference type="EMBL" id="MIGY01000001">
    <property type="protein sequence ID" value="PPU09169.1"/>
    <property type="molecule type" value="Genomic_DNA"/>
</dbReference>
<accession>A0A2S7AGZ4</accession>
<reference evidence="1 2" key="1">
    <citation type="submission" date="2016-08" db="EMBL/GenBank/DDBJ databases">
        <title>Evolution of the type three secretion system and type three effector repertoires in Xanthomonas.</title>
        <authorList>
            <person name="Merda D."/>
            <person name="Briand M."/>
            <person name="Bosis E."/>
            <person name="Rousseau C."/>
            <person name="Portier P."/>
            <person name="Jacques M.-A."/>
            <person name="Fischer-Le Saux M."/>
        </authorList>
    </citation>
    <scope>NUCLEOTIDE SEQUENCE [LARGE SCALE GENOMIC DNA]</scope>
    <source>
        <strain evidence="1 2">CFBP 7645</strain>
    </source>
</reference>
<proteinExistence type="predicted"/>
<comment type="caution">
    <text evidence="1">The sequence shown here is derived from an EMBL/GenBank/DDBJ whole genome shotgun (WGS) entry which is preliminary data.</text>
</comment>
<name>A0A2S7AGZ4_9XANT</name>
<gene>
    <name evidence="1" type="ORF">XarjCFBP7645_02265</name>
</gene>
<dbReference type="AlphaFoldDB" id="A0A2S7AGZ4"/>
<organism evidence="1 2">
    <name type="scientific">Xanthomonas arboricola</name>
    <dbReference type="NCBI Taxonomy" id="56448"/>
    <lineage>
        <taxon>Bacteria</taxon>
        <taxon>Pseudomonadati</taxon>
        <taxon>Pseudomonadota</taxon>
        <taxon>Gammaproteobacteria</taxon>
        <taxon>Lysobacterales</taxon>
        <taxon>Lysobacteraceae</taxon>
        <taxon>Xanthomonas</taxon>
    </lineage>
</organism>